<protein>
    <recommendedName>
        <fullName evidence="2">Cell shape-determining protein MreC</fullName>
    </recommendedName>
    <alternativeName>
        <fullName evidence="4">Cell shape protein MreC</fullName>
    </alternativeName>
</protein>
<evidence type="ECO:0000259" key="7">
    <source>
        <dbReference type="Pfam" id="PF04085"/>
    </source>
</evidence>
<dbReference type="InterPro" id="IPR055342">
    <property type="entry name" value="MreC_beta-barrel_core"/>
</dbReference>
<dbReference type="NCBIfam" id="NF010532">
    <property type="entry name" value="PRK13922.9-3"/>
    <property type="match status" value="1"/>
</dbReference>
<evidence type="ECO:0000313" key="8">
    <source>
        <dbReference type="EMBL" id="MBU3852989.1"/>
    </source>
</evidence>
<dbReference type="Gene3D" id="2.40.10.340">
    <property type="entry name" value="Rod shape-determining protein MreC, domain 1"/>
    <property type="match status" value="1"/>
</dbReference>
<name>A0A9E2L6I0_9BACT</name>
<feature type="domain" description="Rod shape-determining protein MreC beta-barrel core" evidence="7">
    <location>
        <begin position="116"/>
        <end position="263"/>
    </location>
</feature>
<comment type="caution">
    <text evidence="8">The sequence shown here is derived from an EMBL/GenBank/DDBJ whole genome shotgun (WGS) entry which is preliminary data.</text>
</comment>
<dbReference type="GO" id="GO:0008360">
    <property type="term" value="P:regulation of cell shape"/>
    <property type="evidence" value="ECO:0007669"/>
    <property type="project" value="UniProtKB-KW"/>
</dbReference>
<evidence type="ECO:0000256" key="4">
    <source>
        <dbReference type="ARBA" id="ARBA00032089"/>
    </source>
</evidence>
<dbReference type="Proteomes" id="UP000823865">
    <property type="component" value="Unassembled WGS sequence"/>
</dbReference>
<dbReference type="Pfam" id="PF04085">
    <property type="entry name" value="MreC"/>
    <property type="match status" value="1"/>
</dbReference>
<dbReference type="GO" id="GO:0005886">
    <property type="term" value="C:plasma membrane"/>
    <property type="evidence" value="ECO:0007669"/>
    <property type="project" value="TreeGrafter"/>
</dbReference>
<evidence type="ECO:0000256" key="5">
    <source>
        <dbReference type="SAM" id="Coils"/>
    </source>
</evidence>
<gene>
    <name evidence="8" type="primary">mreC</name>
    <name evidence="8" type="ORF">H9789_04085</name>
</gene>
<feature type="coiled-coil region" evidence="5">
    <location>
        <begin position="67"/>
        <end position="101"/>
    </location>
</feature>
<evidence type="ECO:0000256" key="2">
    <source>
        <dbReference type="ARBA" id="ARBA00013855"/>
    </source>
</evidence>
<evidence type="ECO:0000256" key="1">
    <source>
        <dbReference type="ARBA" id="ARBA00009369"/>
    </source>
</evidence>
<dbReference type="EMBL" id="JAHLFU010000080">
    <property type="protein sequence ID" value="MBU3852989.1"/>
    <property type="molecule type" value="Genomic_DNA"/>
</dbReference>
<dbReference type="Gene3D" id="2.40.10.350">
    <property type="entry name" value="Rod shape-determining protein MreC, domain 2"/>
    <property type="match status" value="1"/>
</dbReference>
<keyword evidence="6" id="KW-0812">Transmembrane</keyword>
<dbReference type="InterPro" id="IPR042177">
    <property type="entry name" value="Cell/Rod_1"/>
</dbReference>
<dbReference type="InterPro" id="IPR042175">
    <property type="entry name" value="Cell/Rod_MreC_2"/>
</dbReference>
<keyword evidence="6" id="KW-1133">Transmembrane helix</keyword>
<proteinExistence type="inferred from homology"/>
<evidence type="ECO:0000256" key="3">
    <source>
        <dbReference type="ARBA" id="ARBA00022960"/>
    </source>
</evidence>
<reference evidence="8" key="2">
    <citation type="submission" date="2021-04" db="EMBL/GenBank/DDBJ databases">
        <authorList>
            <person name="Gilroy R."/>
        </authorList>
    </citation>
    <scope>NUCLEOTIDE SEQUENCE</scope>
    <source>
        <strain evidence="8">G3-2149</strain>
    </source>
</reference>
<keyword evidence="5" id="KW-0175">Coiled coil</keyword>
<evidence type="ECO:0000256" key="6">
    <source>
        <dbReference type="SAM" id="Phobius"/>
    </source>
</evidence>
<dbReference type="InterPro" id="IPR007221">
    <property type="entry name" value="MreC"/>
</dbReference>
<keyword evidence="6" id="KW-0472">Membrane</keyword>
<organism evidence="8 9">
    <name type="scientific">Candidatus Paraprevotella stercoravium</name>
    <dbReference type="NCBI Taxonomy" id="2838725"/>
    <lineage>
        <taxon>Bacteria</taxon>
        <taxon>Pseudomonadati</taxon>
        <taxon>Bacteroidota</taxon>
        <taxon>Bacteroidia</taxon>
        <taxon>Bacteroidales</taxon>
        <taxon>Prevotellaceae</taxon>
        <taxon>Paraprevotella</taxon>
    </lineage>
</organism>
<comment type="similarity">
    <text evidence="1">Belongs to the MreC family.</text>
</comment>
<accession>A0A9E2L6I0</accession>
<dbReference type="AlphaFoldDB" id="A0A9E2L6I0"/>
<dbReference type="PANTHER" id="PTHR34138:SF1">
    <property type="entry name" value="CELL SHAPE-DETERMINING PROTEIN MREC"/>
    <property type="match status" value="1"/>
</dbReference>
<evidence type="ECO:0000313" key="9">
    <source>
        <dbReference type="Proteomes" id="UP000823865"/>
    </source>
</evidence>
<sequence length="284" mass="32112">MRKLLDFLSKYNYWLVFILLEAISLCALFRFNGYQGSVWFTSANTVSGKVMEWQSNILAYLALGDNNRALTERNVVLEHRIAELEHQLKKLDTEHSYTEQRTDSLLRSYQLLPATVVNNSVLLQDNYITINRGEADGVRPEMGVVCGTGVVGIIYLTAPHYSIVIPVLNSKSNISCRLRKSGYFGYLNWDGGNPLYAWMNDVPRYAKINTGDVIETSGFSSVFPEGLFIGKVNQVRNSKDGLSYRIKVHLGTDFARLRDVSVIISPDQNELDSLSVQLKEKSRK</sequence>
<reference evidence="8" key="1">
    <citation type="journal article" date="2021" name="PeerJ">
        <title>Extensive microbial diversity within the chicken gut microbiome revealed by metagenomics and culture.</title>
        <authorList>
            <person name="Gilroy R."/>
            <person name="Ravi A."/>
            <person name="Getino M."/>
            <person name="Pursley I."/>
            <person name="Horton D.L."/>
            <person name="Alikhan N.F."/>
            <person name="Baker D."/>
            <person name="Gharbi K."/>
            <person name="Hall N."/>
            <person name="Watson M."/>
            <person name="Adriaenssens E.M."/>
            <person name="Foster-Nyarko E."/>
            <person name="Jarju S."/>
            <person name="Secka A."/>
            <person name="Antonio M."/>
            <person name="Oren A."/>
            <person name="Chaudhuri R.R."/>
            <person name="La Ragione R."/>
            <person name="Hildebrand F."/>
            <person name="Pallen M.J."/>
        </authorList>
    </citation>
    <scope>NUCLEOTIDE SEQUENCE</scope>
    <source>
        <strain evidence="8">G3-2149</strain>
    </source>
</reference>
<feature type="transmembrane region" description="Helical" evidence="6">
    <location>
        <begin position="12"/>
        <end position="31"/>
    </location>
</feature>
<dbReference type="PANTHER" id="PTHR34138">
    <property type="entry name" value="CELL SHAPE-DETERMINING PROTEIN MREC"/>
    <property type="match status" value="1"/>
</dbReference>
<keyword evidence="3" id="KW-0133">Cell shape</keyword>